<proteinExistence type="predicted"/>
<name>A0A4U0VIK1_9PEZI</name>
<dbReference type="Proteomes" id="UP000310066">
    <property type="component" value="Unassembled WGS sequence"/>
</dbReference>
<evidence type="ECO:0000313" key="2">
    <source>
        <dbReference type="Proteomes" id="UP000310066"/>
    </source>
</evidence>
<gene>
    <name evidence="1" type="ORF">B0A54_01070</name>
</gene>
<dbReference type="EMBL" id="NAJP01000002">
    <property type="protein sequence ID" value="TKA48994.1"/>
    <property type="molecule type" value="Genomic_DNA"/>
</dbReference>
<evidence type="ECO:0008006" key="3">
    <source>
        <dbReference type="Google" id="ProtNLM"/>
    </source>
</evidence>
<sequence>MAVERVFGVGELRDNILRHLDERTLLLSQGVNRSFASSIAESSEFQRQLFFVAEEPSPSATFGKITVNPLIGKLLKNDHLNHTPFEDTTGCIRVELSSAFLEPPTANNKTYHLKHTSGSWQRMHLVRPAGRLDVNFSCEGSVVGGVPASTSFTTALCRNALQRPLLSLMANEPFQHLLQAAGILTYVEGLATLIRAGLLAPAAVANCDAWVPAPKGKEVQRLWKFQALRMLVSAIGEGARQTGLEYSRTNARKYSFLCAVDELEGREGPRYKESDEVAQKIRSEPGLLAIDRRYQRLVRWSFICHAHRCARGWDPSGFAEGCR</sequence>
<evidence type="ECO:0000313" key="1">
    <source>
        <dbReference type="EMBL" id="TKA48994.1"/>
    </source>
</evidence>
<organism evidence="1 2">
    <name type="scientific">Friedmanniomyces endolithicus</name>
    <dbReference type="NCBI Taxonomy" id="329885"/>
    <lineage>
        <taxon>Eukaryota</taxon>
        <taxon>Fungi</taxon>
        <taxon>Dikarya</taxon>
        <taxon>Ascomycota</taxon>
        <taxon>Pezizomycotina</taxon>
        <taxon>Dothideomycetes</taxon>
        <taxon>Dothideomycetidae</taxon>
        <taxon>Mycosphaerellales</taxon>
        <taxon>Teratosphaeriaceae</taxon>
        <taxon>Friedmanniomyces</taxon>
    </lineage>
</organism>
<dbReference type="OrthoDB" id="3829786at2759"/>
<protein>
    <recommendedName>
        <fullName evidence="3">F-box domain-containing protein</fullName>
    </recommendedName>
</protein>
<accession>A0A4U0VIK1</accession>
<comment type="caution">
    <text evidence="1">The sequence shown here is derived from an EMBL/GenBank/DDBJ whole genome shotgun (WGS) entry which is preliminary data.</text>
</comment>
<dbReference type="AlphaFoldDB" id="A0A4U0VIK1"/>
<reference evidence="1 2" key="1">
    <citation type="submission" date="2017-03" db="EMBL/GenBank/DDBJ databases">
        <title>Genomes of endolithic fungi from Antarctica.</title>
        <authorList>
            <person name="Coleine C."/>
            <person name="Masonjones S."/>
            <person name="Stajich J.E."/>
        </authorList>
    </citation>
    <scope>NUCLEOTIDE SEQUENCE [LARGE SCALE GENOMIC DNA]</scope>
    <source>
        <strain evidence="1 2">CCFEE 5311</strain>
    </source>
</reference>